<protein>
    <submittedName>
        <fullName evidence="5">Putative NRPS</fullName>
    </submittedName>
</protein>
<dbReference type="InterPro" id="IPR001242">
    <property type="entry name" value="Condensation_dom"/>
</dbReference>
<evidence type="ECO:0000256" key="3">
    <source>
        <dbReference type="ARBA" id="ARBA00022553"/>
    </source>
</evidence>
<dbReference type="RefSeq" id="WP_007503579.1">
    <property type="nucleotide sequence ID" value="NZ_AGBF01000238.1"/>
</dbReference>
<dbReference type="SUPFAM" id="SSF52777">
    <property type="entry name" value="CoA-dependent acyltransferases"/>
    <property type="match status" value="2"/>
</dbReference>
<dbReference type="InterPro" id="IPR020806">
    <property type="entry name" value="PKS_PP-bd"/>
</dbReference>
<dbReference type="Gene3D" id="1.10.1200.10">
    <property type="entry name" value="ACP-like"/>
    <property type="match status" value="1"/>
</dbReference>
<dbReference type="PANTHER" id="PTHR45527">
    <property type="entry name" value="NONRIBOSOMAL PEPTIDE SYNTHETASE"/>
    <property type="match status" value="1"/>
</dbReference>
<keyword evidence="6" id="KW-1185">Reference proteome</keyword>
<dbReference type="CDD" id="cd19531">
    <property type="entry name" value="LCL_NRPS-like"/>
    <property type="match status" value="1"/>
</dbReference>
<dbReference type="GO" id="GO:0008610">
    <property type="term" value="P:lipid biosynthetic process"/>
    <property type="evidence" value="ECO:0007669"/>
    <property type="project" value="UniProtKB-ARBA"/>
</dbReference>
<evidence type="ECO:0000256" key="2">
    <source>
        <dbReference type="ARBA" id="ARBA00022450"/>
    </source>
</evidence>
<dbReference type="GO" id="GO:0031177">
    <property type="term" value="F:phosphopantetheine binding"/>
    <property type="evidence" value="ECO:0007669"/>
    <property type="project" value="InterPro"/>
</dbReference>
<organism evidence="5 6">
    <name type="scientific">Streptomyces zinciresistens K42</name>
    <dbReference type="NCBI Taxonomy" id="700597"/>
    <lineage>
        <taxon>Bacteria</taxon>
        <taxon>Bacillati</taxon>
        <taxon>Actinomycetota</taxon>
        <taxon>Actinomycetes</taxon>
        <taxon>Kitasatosporales</taxon>
        <taxon>Streptomycetaceae</taxon>
        <taxon>Streptomyces</taxon>
    </lineage>
</organism>
<evidence type="ECO:0000256" key="1">
    <source>
        <dbReference type="ARBA" id="ARBA00001957"/>
    </source>
</evidence>
<dbReference type="AlphaFoldDB" id="G2GMC1"/>
<dbReference type="SUPFAM" id="SSF47336">
    <property type="entry name" value="ACP-like"/>
    <property type="match status" value="1"/>
</dbReference>
<dbReference type="SMART" id="SM01294">
    <property type="entry name" value="PKS_PP_betabranch"/>
    <property type="match status" value="1"/>
</dbReference>
<dbReference type="Proteomes" id="UP000004217">
    <property type="component" value="Unassembled WGS sequence"/>
</dbReference>
<dbReference type="GO" id="GO:0043041">
    <property type="term" value="P:amino acid activation for nonribosomal peptide biosynthetic process"/>
    <property type="evidence" value="ECO:0007669"/>
    <property type="project" value="TreeGrafter"/>
</dbReference>
<name>G2GMC1_9ACTN</name>
<dbReference type="GO" id="GO:0017000">
    <property type="term" value="P:antibiotic biosynthetic process"/>
    <property type="evidence" value="ECO:0007669"/>
    <property type="project" value="UniProtKB-ARBA"/>
</dbReference>
<dbReference type="InterPro" id="IPR036736">
    <property type="entry name" value="ACP-like_sf"/>
</dbReference>
<evidence type="ECO:0000313" key="5">
    <source>
        <dbReference type="EMBL" id="EGX55353.1"/>
    </source>
</evidence>
<dbReference type="SMART" id="SM00823">
    <property type="entry name" value="PKS_PP"/>
    <property type="match status" value="1"/>
</dbReference>
<dbReference type="PANTHER" id="PTHR45527:SF1">
    <property type="entry name" value="FATTY ACID SYNTHASE"/>
    <property type="match status" value="1"/>
</dbReference>
<dbReference type="EMBL" id="AGBF01000238">
    <property type="protein sequence ID" value="EGX55353.1"/>
    <property type="molecule type" value="Genomic_DNA"/>
</dbReference>
<dbReference type="Gene3D" id="3.30.559.10">
    <property type="entry name" value="Chloramphenicol acetyltransferase-like domain"/>
    <property type="match status" value="1"/>
</dbReference>
<evidence type="ECO:0000313" key="6">
    <source>
        <dbReference type="Proteomes" id="UP000004217"/>
    </source>
</evidence>
<comment type="cofactor">
    <cofactor evidence="1">
        <name>pantetheine 4'-phosphate</name>
        <dbReference type="ChEBI" id="CHEBI:47942"/>
    </cofactor>
</comment>
<evidence type="ECO:0000259" key="4">
    <source>
        <dbReference type="PROSITE" id="PS50075"/>
    </source>
</evidence>
<proteinExistence type="predicted"/>
<reference evidence="5 6" key="1">
    <citation type="submission" date="2011-08" db="EMBL/GenBank/DDBJ databases">
        <authorList>
            <person name="Lin Y."/>
            <person name="Hao X."/>
            <person name="Johnstone L."/>
            <person name="Miller S.J."/>
            <person name="Wei G."/>
            <person name="Rensing C."/>
        </authorList>
    </citation>
    <scope>NUCLEOTIDE SEQUENCE [LARGE SCALE GENOMIC DNA]</scope>
    <source>
        <strain evidence="5 6">K42</strain>
    </source>
</reference>
<gene>
    <name evidence="5" type="ORF">SZN_33366</name>
</gene>
<dbReference type="InterPro" id="IPR006162">
    <property type="entry name" value="Ppantetheine_attach_site"/>
</dbReference>
<dbReference type="GO" id="GO:0044550">
    <property type="term" value="P:secondary metabolite biosynthetic process"/>
    <property type="evidence" value="ECO:0007669"/>
    <property type="project" value="TreeGrafter"/>
</dbReference>
<dbReference type="PROSITE" id="PS00012">
    <property type="entry name" value="PHOSPHOPANTETHEINE"/>
    <property type="match status" value="1"/>
</dbReference>
<feature type="non-terminal residue" evidence="5">
    <location>
        <position position="1"/>
    </location>
</feature>
<keyword evidence="3" id="KW-0597">Phosphoprotein</keyword>
<accession>G2GMC1</accession>
<dbReference type="InterPro" id="IPR023213">
    <property type="entry name" value="CAT-like_dom_sf"/>
</dbReference>
<dbReference type="PROSITE" id="PS50075">
    <property type="entry name" value="CARRIER"/>
    <property type="match status" value="1"/>
</dbReference>
<keyword evidence="2" id="KW-0596">Phosphopantetheine</keyword>
<dbReference type="GO" id="GO:0003824">
    <property type="term" value="F:catalytic activity"/>
    <property type="evidence" value="ECO:0007669"/>
    <property type="project" value="InterPro"/>
</dbReference>
<comment type="caution">
    <text evidence="5">The sequence shown here is derived from an EMBL/GenBank/DDBJ whole genome shotgun (WGS) entry which is preliminary data.</text>
</comment>
<dbReference type="Pfam" id="PF00550">
    <property type="entry name" value="PP-binding"/>
    <property type="match status" value="1"/>
</dbReference>
<dbReference type="Pfam" id="PF00668">
    <property type="entry name" value="Condensation"/>
    <property type="match status" value="1"/>
</dbReference>
<dbReference type="GO" id="GO:0005737">
    <property type="term" value="C:cytoplasm"/>
    <property type="evidence" value="ECO:0007669"/>
    <property type="project" value="TreeGrafter"/>
</dbReference>
<dbReference type="InterPro" id="IPR009081">
    <property type="entry name" value="PP-bd_ACP"/>
</dbReference>
<dbReference type="Gene3D" id="3.30.559.30">
    <property type="entry name" value="Nonribosomal peptide synthetase, condensation domain"/>
    <property type="match status" value="1"/>
</dbReference>
<dbReference type="PATRIC" id="fig|700597.3.peg.6526"/>
<sequence>RPAAPDGPPAAHPGVVVERRLRALWAEEFGVTADALASDASFFDLGGHSITAMRLVNRVREEFGTEYPMLGFYQEPTLRAMTDHLAGAVEEPPEQAGPGTVEHIAPATAQQARFATVHAAHRLPEVFNVALRITLGGDLDAAALRTALTTLVERHEGLRTRLARAGDGWEQHVLRPGPVPLPVEDLTALADRERAAALDRAAAEAAGTPLDPTGGPPMALRLLRTGPSTWVLLLVLHHSACDGWSVGLLLKELAALYGTAAAGVPHGLPPVGCQPAAYARWQREQADEAADERKVRFWLDRLDGVPFTVGLPLDRPRPDTPSGRGGTVLFTVPPELRAAVERLARVRGTTPFAVTAAALGRLLARACGRPDVVFNISYANRERRAFESLLACTVTGFALPVRDAAEGSFAALTDRVARTAAECMDHALPVRRIAPAMLERRGVVVPDRLDVGFAYQSSLEAEVALPGLTTAVEDLAPAAARAELTFGLVPAGGGLSGFAEYSADLWDRPTVEGWARDYVTLLRTEVTAALEG</sequence>
<feature type="domain" description="Carrier" evidence="4">
    <location>
        <begin position="12"/>
        <end position="89"/>
    </location>
</feature>